<organism evidence="1 2">
    <name type="scientific">Microthlaspi erraticum</name>
    <dbReference type="NCBI Taxonomy" id="1685480"/>
    <lineage>
        <taxon>Eukaryota</taxon>
        <taxon>Viridiplantae</taxon>
        <taxon>Streptophyta</taxon>
        <taxon>Embryophyta</taxon>
        <taxon>Tracheophyta</taxon>
        <taxon>Spermatophyta</taxon>
        <taxon>Magnoliopsida</taxon>
        <taxon>eudicotyledons</taxon>
        <taxon>Gunneridae</taxon>
        <taxon>Pentapetalae</taxon>
        <taxon>rosids</taxon>
        <taxon>malvids</taxon>
        <taxon>Brassicales</taxon>
        <taxon>Brassicaceae</taxon>
        <taxon>Coluteocarpeae</taxon>
        <taxon>Microthlaspi</taxon>
    </lineage>
</organism>
<dbReference type="Proteomes" id="UP000467841">
    <property type="component" value="Unassembled WGS sequence"/>
</dbReference>
<evidence type="ECO:0000313" key="1">
    <source>
        <dbReference type="EMBL" id="CAA7022370.1"/>
    </source>
</evidence>
<keyword evidence="2" id="KW-1185">Reference proteome</keyword>
<evidence type="ECO:0000313" key="2">
    <source>
        <dbReference type="Proteomes" id="UP000467841"/>
    </source>
</evidence>
<reference evidence="1" key="1">
    <citation type="submission" date="2020-01" db="EMBL/GenBank/DDBJ databases">
        <authorList>
            <person name="Mishra B."/>
        </authorList>
    </citation>
    <scope>NUCLEOTIDE SEQUENCE [LARGE SCALE GENOMIC DNA]</scope>
</reference>
<dbReference type="EMBL" id="CACVBM020000677">
    <property type="protein sequence ID" value="CAA7022370.1"/>
    <property type="molecule type" value="Genomic_DNA"/>
</dbReference>
<sequence>MFSADNLRQVPNSSLIASVPLQRKMSWRLTLREQQQAFGNHPMGESSRIHLEGGDNVKESAATILDAVRDFETENQLFVAYAESNGSGHRQSKRPRTNMIIIEIARASSNSSCSNGRSFTGKLENPIDGLILGDRGSVGYLQCHFKETDCALPLLEKMTEKEAYLDMAMENASAMEANNKYVVIVEQRMKDTAPADMRSTISKLTSEQNKDLVTVNDNSLRLTAHATYHQLSMKVLELDAEAKAKAVSDFSLGKFKMLQLSEGSVLMEINKITHAPKGLYQFGINISLVSASLGGQSLIRVGYAAEAEKDKENVGVDG</sequence>
<name>A0A6D2IAM3_9BRAS</name>
<dbReference type="AlphaFoldDB" id="A0A6D2IAM3"/>
<protein>
    <submittedName>
        <fullName evidence="1">Uncharacterized protein</fullName>
    </submittedName>
</protein>
<proteinExistence type="predicted"/>
<comment type="caution">
    <text evidence="1">The sequence shown here is derived from an EMBL/GenBank/DDBJ whole genome shotgun (WGS) entry which is preliminary data.</text>
</comment>
<gene>
    <name evidence="1" type="ORF">MERR_LOCUS9605</name>
</gene>
<accession>A0A6D2IAM3</accession>
<dbReference type="OrthoDB" id="1103597at2759"/>